<feature type="domain" description="Extensin-like C-terminal" evidence="2">
    <location>
        <begin position="58"/>
        <end position="232"/>
    </location>
</feature>
<dbReference type="STRING" id="1006004.GBAG_0753"/>
<name>A0A085GHW9_9ENTR</name>
<dbReference type="InterPro" id="IPR009683">
    <property type="entry name" value="Extensin-like_C"/>
</dbReference>
<evidence type="ECO:0000313" key="3">
    <source>
        <dbReference type="EMBL" id="KFC83314.1"/>
    </source>
</evidence>
<feature type="transmembrane region" description="Helical" evidence="1">
    <location>
        <begin position="6"/>
        <end position="22"/>
    </location>
</feature>
<dbReference type="OrthoDB" id="9809788at2"/>
<protein>
    <recommendedName>
        <fullName evidence="2">Extensin-like C-terminal domain-containing protein</fullName>
    </recommendedName>
</protein>
<dbReference type="AlphaFoldDB" id="A0A085GHW9"/>
<dbReference type="RefSeq" id="WP_034493652.1">
    <property type="nucleotide sequence ID" value="NZ_JMPI01000020.1"/>
</dbReference>
<dbReference type="Proteomes" id="UP000028653">
    <property type="component" value="Unassembled WGS sequence"/>
</dbReference>
<dbReference type="eggNOG" id="COG3921">
    <property type="taxonomic scope" value="Bacteria"/>
</dbReference>
<dbReference type="EMBL" id="JMPI01000020">
    <property type="protein sequence ID" value="KFC83314.1"/>
    <property type="molecule type" value="Genomic_DNA"/>
</dbReference>
<proteinExistence type="predicted"/>
<dbReference type="Pfam" id="PF06904">
    <property type="entry name" value="Extensin-like_C"/>
    <property type="match status" value="1"/>
</dbReference>
<keyword evidence="1" id="KW-0812">Transmembrane</keyword>
<accession>A0A085GHW9</accession>
<keyword evidence="1" id="KW-1133">Transmembrane helix</keyword>
<evidence type="ECO:0000313" key="4">
    <source>
        <dbReference type="Proteomes" id="UP000028653"/>
    </source>
</evidence>
<comment type="caution">
    <text evidence="3">The sequence shown here is derived from an EMBL/GenBank/DDBJ whole genome shotgun (WGS) entry which is preliminary data.</text>
</comment>
<reference evidence="3 4" key="1">
    <citation type="submission" date="2014-05" db="EMBL/GenBank/DDBJ databases">
        <title>ATOL: Assembling a taxonomically balanced genome-scale reconstruction of the evolutionary history of the Enterobacteriaceae.</title>
        <authorList>
            <person name="Plunkett G.III."/>
            <person name="Neeno-Eckwall E.C."/>
            <person name="Glasner J.D."/>
            <person name="Perna N.T."/>
        </authorList>
    </citation>
    <scope>NUCLEOTIDE SEQUENCE [LARGE SCALE GENOMIC DNA]</scope>
    <source>
        <strain evidence="3 4">ATCC 33320</strain>
    </source>
</reference>
<sequence>MVKGVTIVIGMVIVAATGFWLYERVPAQYNPFAPLSIDDPPTLVTHYKLRALANHPQACLALLQQAKQRGQLNFRSVSDTTGNCPLTDTVRVQNFGSVALSSSFLASCPLALSSTMFVHQRAVPLAQSEFGSRLTHINHLGSFACRNIYNREGARLSEHATADALDISGFGFANQQQISILKGWRSDGKGREYLHAAFENGCPYFGNSLGPEYNAAHADHFHLGMRGYGLCR</sequence>
<evidence type="ECO:0000256" key="1">
    <source>
        <dbReference type="SAM" id="Phobius"/>
    </source>
</evidence>
<gene>
    <name evidence="3" type="ORF">GBAG_0753</name>
</gene>
<keyword evidence="1" id="KW-0472">Membrane</keyword>
<organism evidence="3 4">
    <name type="scientific">Buttiauxella agrestis ATCC 33320</name>
    <dbReference type="NCBI Taxonomy" id="1006004"/>
    <lineage>
        <taxon>Bacteria</taxon>
        <taxon>Pseudomonadati</taxon>
        <taxon>Pseudomonadota</taxon>
        <taxon>Gammaproteobacteria</taxon>
        <taxon>Enterobacterales</taxon>
        <taxon>Enterobacteriaceae</taxon>
        <taxon>Buttiauxella</taxon>
    </lineage>
</organism>
<keyword evidence="4" id="KW-1185">Reference proteome</keyword>
<evidence type="ECO:0000259" key="2">
    <source>
        <dbReference type="Pfam" id="PF06904"/>
    </source>
</evidence>